<protein>
    <submittedName>
        <fullName evidence="4">DUF305 domain-containing protein</fullName>
    </submittedName>
</protein>
<dbReference type="PANTHER" id="PTHR36933:SF1">
    <property type="entry name" value="SLL0788 PROTEIN"/>
    <property type="match status" value="1"/>
</dbReference>
<dbReference type="Proteomes" id="UP001564626">
    <property type="component" value="Unassembled WGS sequence"/>
</dbReference>
<dbReference type="Pfam" id="PF03713">
    <property type="entry name" value="DUF305"/>
    <property type="match status" value="1"/>
</dbReference>
<sequence>MHARTTAAALLSAAALAGIAGCGGEQSPPPPADHQQHRTEQPAPQQGEQAVHNQADIAFAEGMIPHHQQALRMADMVPERTGNAEVLDLAERIRAAQQPEIDQLEGWLAEWRPAPPQGHQMPQEHSMPEHGGHEGMHGMMTPEDMAALEQARGAEFDRMWLEMMIEHHEGAVQMAETELAEGANPEAKAMAQRIIDSQQAEIDEMNALLR</sequence>
<dbReference type="RefSeq" id="WP_345356802.1">
    <property type="nucleotide sequence ID" value="NZ_BAABII010000003.1"/>
</dbReference>
<proteinExistence type="predicted"/>
<dbReference type="EMBL" id="JBGEHV010000055">
    <property type="protein sequence ID" value="MEY8042380.1"/>
    <property type="molecule type" value="Genomic_DNA"/>
</dbReference>
<feature type="chain" id="PRO_5046318789" evidence="2">
    <location>
        <begin position="18"/>
        <end position="210"/>
    </location>
</feature>
<comment type="caution">
    <text evidence="4">The sequence shown here is derived from an EMBL/GenBank/DDBJ whole genome shotgun (WGS) entry which is preliminary data.</text>
</comment>
<dbReference type="InterPro" id="IPR012347">
    <property type="entry name" value="Ferritin-like"/>
</dbReference>
<evidence type="ECO:0000313" key="4">
    <source>
        <dbReference type="EMBL" id="MEY8042380.1"/>
    </source>
</evidence>
<reference evidence="4 5" key="1">
    <citation type="submission" date="2024-08" db="EMBL/GenBank/DDBJ databases">
        <title>Genome mining of Saccharopolyspora cebuensis PGLac3 from Nigerian medicinal plant.</title>
        <authorList>
            <person name="Ezeobiora C.E."/>
            <person name="Igbokwe N.H."/>
            <person name="Amin D.H."/>
            <person name="Mendie U.E."/>
        </authorList>
    </citation>
    <scope>NUCLEOTIDE SEQUENCE [LARGE SCALE GENOMIC DNA]</scope>
    <source>
        <strain evidence="4 5">PGLac3</strain>
    </source>
</reference>
<evidence type="ECO:0000313" key="5">
    <source>
        <dbReference type="Proteomes" id="UP001564626"/>
    </source>
</evidence>
<keyword evidence="2" id="KW-0732">Signal</keyword>
<name>A0ABV4CMQ7_9PSEU</name>
<dbReference type="PANTHER" id="PTHR36933">
    <property type="entry name" value="SLL0788 PROTEIN"/>
    <property type="match status" value="1"/>
</dbReference>
<evidence type="ECO:0000256" key="2">
    <source>
        <dbReference type="SAM" id="SignalP"/>
    </source>
</evidence>
<evidence type="ECO:0000259" key="3">
    <source>
        <dbReference type="Pfam" id="PF03713"/>
    </source>
</evidence>
<dbReference type="Gene3D" id="1.20.1260.10">
    <property type="match status" value="1"/>
</dbReference>
<gene>
    <name evidence="4" type="ORF">AB8O55_23470</name>
</gene>
<dbReference type="InterPro" id="IPR005183">
    <property type="entry name" value="DUF305_CopM-like"/>
</dbReference>
<keyword evidence="5" id="KW-1185">Reference proteome</keyword>
<organism evidence="4 5">
    <name type="scientific">Saccharopolyspora cebuensis</name>
    <dbReference type="NCBI Taxonomy" id="418759"/>
    <lineage>
        <taxon>Bacteria</taxon>
        <taxon>Bacillati</taxon>
        <taxon>Actinomycetota</taxon>
        <taxon>Actinomycetes</taxon>
        <taxon>Pseudonocardiales</taxon>
        <taxon>Pseudonocardiaceae</taxon>
        <taxon>Saccharopolyspora</taxon>
    </lineage>
</organism>
<feature type="domain" description="DUF305" evidence="3">
    <location>
        <begin position="56"/>
        <end position="209"/>
    </location>
</feature>
<feature type="signal peptide" evidence="2">
    <location>
        <begin position="1"/>
        <end position="17"/>
    </location>
</feature>
<evidence type="ECO:0000256" key="1">
    <source>
        <dbReference type="SAM" id="MobiDB-lite"/>
    </source>
</evidence>
<feature type="region of interest" description="Disordered" evidence="1">
    <location>
        <begin position="21"/>
        <end position="50"/>
    </location>
</feature>
<accession>A0ABV4CMQ7</accession>
<dbReference type="PROSITE" id="PS51257">
    <property type="entry name" value="PROKAR_LIPOPROTEIN"/>
    <property type="match status" value="1"/>
</dbReference>